<protein>
    <submittedName>
        <fullName evidence="9">MFS transporter</fullName>
    </submittedName>
</protein>
<feature type="transmembrane region" description="Helical" evidence="7">
    <location>
        <begin position="268"/>
        <end position="292"/>
    </location>
</feature>
<feature type="transmembrane region" description="Helical" evidence="7">
    <location>
        <begin position="164"/>
        <end position="188"/>
    </location>
</feature>
<sequence length="504" mass="50368">MTTPAPAGRREWAGLAVLTLPALLASMDLSVLFMAAPWLSAELAPSGSQLLWIMDVYGFLMAGLLITMGSLGDRIGRRRLLLTGAVAFGAASVLAAYATSPEALIAARALLGIGGATLAPSTLSLIRTMFHDDTQRRTAIGVWTAAFTGGVAAGPIVGGLLLEHFWWGSVFLINLPVMALLLVAGPLLLPESTGSGSRGVDLPSAVLSLGAVLPVIYGIKEMATHGSVEAWPAAAVVLGVAIGALFVRRQLRLTDPMIDLRLFRRPDFAAAIGSNVVLTFASGGMGALSVQYLQGVLGLRPFTAALWMLPTVAGTVIGIAAANLLSRRIPPGVVVGAGVGVAALGFALVALIVTPTSPESAVMAAYTVLVLGIGMAISLLIDLIVGSAPPSRAGSVSAMSETASELGAALGIAVLGSVAAAVYADALRSGGAPEAATGSLGAAAAVAGSLPAGEAGELLTAARVAFTDGFVATAVVGAVLLGVAAVAAGVLLRRRPAAVSSPAG</sequence>
<dbReference type="InterPro" id="IPR036259">
    <property type="entry name" value="MFS_trans_sf"/>
</dbReference>
<gene>
    <name evidence="9" type="ORF">C1I92_21985</name>
</gene>
<feature type="transmembrane region" description="Helical" evidence="7">
    <location>
        <begin position="12"/>
        <end position="38"/>
    </location>
</feature>
<feature type="transmembrane region" description="Helical" evidence="7">
    <location>
        <begin position="231"/>
        <end position="247"/>
    </location>
</feature>
<evidence type="ECO:0000256" key="7">
    <source>
        <dbReference type="SAM" id="Phobius"/>
    </source>
</evidence>
<evidence type="ECO:0000256" key="1">
    <source>
        <dbReference type="ARBA" id="ARBA00004651"/>
    </source>
</evidence>
<dbReference type="Gene3D" id="1.20.1250.20">
    <property type="entry name" value="MFS general substrate transporter like domains"/>
    <property type="match status" value="1"/>
</dbReference>
<comment type="subcellular location">
    <subcellularLocation>
        <location evidence="1">Cell membrane</location>
        <topology evidence="1">Multi-pass membrane protein</topology>
    </subcellularLocation>
</comment>
<keyword evidence="6 7" id="KW-0472">Membrane</keyword>
<dbReference type="GO" id="GO:0022857">
    <property type="term" value="F:transmembrane transporter activity"/>
    <property type="evidence" value="ECO:0007669"/>
    <property type="project" value="InterPro"/>
</dbReference>
<keyword evidence="10" id="KW-1185">Reference proteome</keyword>
<dbReference type="AlphaFoldDB" id="A0A2W2BYX6"/>
<feature type="transmembrane region" description="Helical" evidence="7">
    <location>
        <begin position="332"/>
        <end position="353"/>
    </location>
</feature>
<proteinExistence type="predicted"/>
<dbReference type="InterPro" id="IPR020846">
    <property type="entry name" value="MFS_dom"/>
</dbReference>
<feature type="transmembrane region" description="Helical" evidence="7">
    <location>
        <begin position="304"/>
        <end position="325"/>
    </location>
</feature>
<evidence type="ECO:0000313" key="10">
    <source>
        <dbReference type="Proteomes" id="UP000248764"/>
    </source>
</evidence>
<name>A0A2W2BYX6_9ACTN</name>
<dbReference type="CDD" id="cd17321">
    <property type="entry name" value="MFS_MMR_MDR_like"/>
    <property type="match status" value="1"/>
</dbReference>
<dbReference type="RefSeq" id="WP_111256796.1">
    <property type="nucleotide sequence ID" value="NZ_POTW01000062.1"/>
</dbReference>
<accession>A0A2W2BYX6</accession>
<dbReference type="SUPFAM" id="SSF103473">
    <property type="entry name" value="MFS general substrate transporter"/>
    <property type="match status" value="1"/>
</dbReference>
<feature type="transmembrane region" description="Helical" evidence="7">
    <location>
        <begin position="50"/>
        <end position="68"/>
    </location>
</feature>
<dbReference type="EMBL" id="POTW01000062">
    <property type="protein sequence ID" value="PZF81259.1"/>
    <property type="molecule type" value="Genomic_DNA"/>
</dbReference>
<feature type="transmembrane region" description="Helical" evidence="7">
    <location>
        <begin position="365"/>
        <end position="385"/>
    </location>
</feature>
<evidence type="ECO:0000256" key="4">
    <source>
        <dbReference type="ARBA" id="ARBA00022692"/>
    </source>
</evidence>
<reference evidence="9 10" key="1">
    <citation type="submission" date="2018-01" db="EMBL/GenBank/DDBJ databases">
        <title>Draft genome sequence of Jiangella sp. GTF31.</title>
        <authorList>
            <person name="Sahin N."/>
            <person name="Ay H."/>
            <person name="Saygin H."/>
        </authorList>
    </citation>
    <scope>NUCLEOTIDE SEQUENCE [LARGE SCALE GENOMIC DNA]</scope>
    <source>
        <strain evidence="9 10">GTF31</strain>
    </source>
</reference>
<evidence type="ECO:0000256" key="2">
    <source>
        <dbReference type="ARBA" id="ARBA00022448"/>
    </source>
</evidence>
<evidence type="ECO:0000313" key="9">
    <source>
        <dbReference type="EMBL" id="PZF81259.1"/>
    </source>
</evidence>
<feature type="domain" description="Major facilitator superfamily (MFS) profile" evidence="8">
    <location>
        <begin position="14"/>
        <end position="496"/>
    </location>
</feature>
<keyword evidence="4 7" id="KW-0812">Transmembrane</keyword>
<dbReference type="GO" id="GO:0005886">
    <property type="term" value="C:plasma membrane"/>
    <property type="evidence" value="ECO:0007669"/>
    <property type="project" value="UniProtKB-SubCell"/>
</dbReference>
<dbReference type="PANTHER" id="PTHR42718">
    <property type="entry name" value="MAJOR FACILITATOR SUPERFAMILY MULTIDRUG TRANSPORTER MFSC"/>
    <property type="match status" value="1"/>
</dbReference>
<dbReference type="PROSITE" id="PS50850">
    <property type="entry name" value="MFS"/>
    <property type="match status" value="1"/>
</dbReference>
<feature type="transmembrane region" description="Helical" evidence="7">
    <location>
        <begin position="406"/>
        <end position="424"/>
    </location>
</feature>
<dbReference type="PANTHER" id="PTHR42718:SF47">
    <property type="entry name" value="METHYL VIOLOGEN RESISTANCE PROTEIN SMVA"/>
    <property type="match status" value="1"/>
</dbReference>
<keyword evidence="3" id="KW-1003">Cell membrane</keyword>
<evidence type="ECO:0000256" key="6">
    <source>
        <dbReference type="ARBA" id="ARBA00023136"/>
    </source>
</evidence>
<feature type="transmembrane region" description="Helical" evidence="7">
    <location>
        <begin position="138"/>
        <end position="158"/>
    </location>
</feature>
<dbReference type="Pfam" id="PF07690">
    <property type="entry name" value="MFS_1"/>
    <property type="match status" value="1"/>
</dbReference>
<comment type="caution">
    <text evidence="9">The sequence shown here is derived from an EMBL/GenBank/DDBJ whole genome shotgun (WGS) entry which is preliminary data.</text>
</comment>
<evidence type="ECO:0000256" key="5">
    <source>
        <dbReference type="ARBA" id="ARBA00022989"/>
    </source>
</evidence>
<keyword evidence="5 7" id="KW-1133">Transmembrane helix</keyword>
<feature type="transmembrane region" description="Helical" evidence="7">
    <location>
        <begin position="200"/>
        <end position="219"/>
    </location>
</feature>
<organism evidence="9 10">
    <name type="scientific">Jiangella anatolica</name>
    <dbReference type="NCBI Taxonomy" id="2670374"/>
    <lineage>
        <taxon>Bacteria</taxon>
        <taxon>Bacillati</taxon>
        <taxon>Actinomycetota</taxon>
        <taxon>Actinomycetes</taxon>
        <taxon>Jiangellales</taxon>
        <taxon>Jiangellaceae</taxon>
        <taxon>Jiangella</taxon>
    </lineage>
</organism>
<dbReference type="Proteomes" id="UP000248764">
    <property type="component" value="Unassembled WGS sequence"/>
</dbReference>
<feature type="transmembrane region" description="Helical" evidence="7">
    <location>
        <begin position="80"/>
        <end position="99"/>
    </location>
</feature>
<feature type="transmembrane region" description="Helical" evidence="7">
    <location>
        <begin position="470"/>
        <end position="492"/>
    </location>
</feature>
<evidence type="ECO:0000259" key="8">
    <source>
        <dbReference type="PROSITE" id="PS50850"/>
    </source>
</evidence>
<evidence type="ECO:0000256" key="3">
    <source>
        <dbReference type="ARBA" id="ARBA00022475"/>
    </source>
</evidence>
<feature type="transmembrane region" description="Helical" evidence="7">
    <location>
        <begin position="105"/>
        <end position="126"/>
    </location>
</feature>
<dbReference type="InterPro" id="IPR011701">
    <property type="entry name" value="MFS"/>
</dbReference>
<keyword evidence="2" id="KW-0813">Transport</keyword>